<reference evidence="3" key="1">
    <citation type="journal article" date="2019" name="Int. J. Syst. Evol. Microbiol.">
        <title>The Global Catalogue of Microorganisms (GCM) 10K type strain sequencing project: providing services to taxonomists for standard genome sequencing and annotation.</title>
        <authorList>
            <consortium name="The Broad Institute Genomics Platform"/>
            <consortium name="The Broad Institute Genome Sequencing Center for Infectious Disease"/>
            <person name="Wu L."/>
            <person name="Ma J."/>
        </authorList>
    </citation>
    <scope>NUCLEOTIDE SEQUENCE [LARGE SCALE GENOMIC DNA]</scope>
    <source>
        <strain evidence="3">TBRC 1276</strain>
    </source>
</reference>
<gene>
    <name evidence="2" type="ORF">ACFOY2_23575</name>
</gene>
<comment type="caution">
    <text evidence="2">The sequence shown here is derived from an EMBL/GenBank/DDBJ whole genome shotgun (WGS) entry which is preliminary data.</text>
</comment>
<evidence type="ECO:0000256" key="1">
    <source>
        <dbReference type="SAM" id="Phobius"/>
    </source>
</evidence>
<sequence>MRDVTPRQVVKVLHGASVGSFILLVQAEILVALALLASKAHDPGMWEVPREVRHLAYLLP</sequence>
<keyword evidence="1" id="KW-0812">Transmembrane</keyword>
<dbReference type="RefSeq" id="WP_379530243.1">
    <property type="nucleotide sequence ID" value="NZ_JBHSBI010000011.1"/>
</dbReference>
<dbReference type="EMBL" id="JBHSBI010000011">
    <property type="protein sequence ID" value="MFC4010227.1"/>
    <property type="molecule type" value="Genomic_DNA"/>
</dbReference>
<keyword evidence="1" id="KW-1133">Transmembrane helix</keyword>
<feature type="transmembrane region" description="Helical" evidence="1">
    <location>
        <begin position="12"/>
        <end position="37"/>
    </location>
</feature>
<accession>A0ABV8GD33</accession>
<name>A0ABV8GD33_9ACTN</name>
<protein>
    <submittedName>
        <fullName evidence="2">Uncharacterized protein</fullName>
    </submittedName>
</protein>
<keyword evidence="3" id="KW-1185">Reference proteome</keyword>
<keyword evidence="1" id="KW-0472">Membrane</keyword>
<proteinExistence type="predicted"/>
<organism evidence="2 3">
    <name type="scientific">Nonomuraea purpurea</name>
    <dbReference type="NCBI Taxonomy" id="1849276"/>
    <lineage>
        <taxon>Bacteria</taxon>
        <taxon>Bacillati</taxon>
        <taxon>Actinomycetota</taxon>
        <taxon>Actinomycetes</taxon>
        <taxon>Streptosporangiales</taxon>
        <taxon>Streptosporangiaceae</taxon>
        <taxon>Nonomuraea</taxon>
    </lineage>
</organism>
<dbReference type="Proteomes" id="UP001595851">
    <property type="component" value="Unassembled WGS sequence"/>
</dbReference>
<evidence type="ECO:0000313" key="3">
    <source>
        <dbReference type="Proteomes" id="UP001595851"/>
    </source>
</evidence>
<evidence type="ECO:0000313" key="2">
    <source>
        <dbReference type="EMBL" id="MFC4010227.1"/>
    </source>
</evidence>